<feature type="transmembrane region" description="Helical" evidence="1">
    <location>
        <begin position="280"/>
        <end position="299"/>
    </location>
</feature>
<evidence type="ECO:0000313" key="2">
    <source>
        <dbReference type="EMBL" id="MCC4214251.1"/>
    </source>
</evidence>
<evidence type="ECO:0000256" key="1">
    <source>
        <dbReference type="SAM" id="Phobius"/>
    </source>
</evidence>
<feature type="transmembrane region" description="Helical" evidence="1">
    <location>
        <begin position="65"/>
        <end position="88"/>
    </location>
</feature>
<gene>
    <name evidence="2" type="ORF">LLW17_16100</name>
</gene>
<evidence type="ECO:0000313" key="3">
    <source>
        <dbReference type="Proteomes" id="UP001197770"/>
    </source>
</evidence>
<feature type="transmembrane region" description="Helical" evidence="1">
    <location>
        <begin position="329"/>
        <end position="351"/>
    </location>
</feature>
<comment type="caution">
    <text evidence="2">The sequence shown here is derived from an EMBL/GenBank/DDBJ whole genome shotgun (WGS) entry which is preliminary data.</text>
</comment>
<accession>A0ABS8GW54</accession>
<protein>
    <submittedName>
        <fullName evidence="2">Uncharacterized protein</fullName>
    </submittedName>
</protein>
<name>A0ABS8GW54_9FLAO</name>
<feature type="transmembrane region" description="Helical" evidence="1">
    <location>
        <begin position="6"/>
        <end position="28"/>
    </location>
</feature>
<keyword evidence="1" id="KW-0812">Transmembrane</keyword>
<reference evidence="2 3" key="1">
    <citation type="submission" date="2021-11" db="EMBL/GenBank/DDBJ databases">
        <title>Seasonal and diel survey of microbial diversity of the Tyrrhenian coast.</title>
        <authorList>
            <person name="Gattoni G."/>
            <person name="Corral P."/>
        </authorList>
    </citation>
    <scope>NUCLEOTIDE SEQUENCE [LARGE SCALE GENOMIC DNA]</scope>
    <source>
        <strain evidence="2 3">Mr9</strain>
    </source>
</reference>
<keyword evidence="3" id="KW-1185">Reference proteome</keyword>
<keyword evidence="1" id="KW-1133">Transmembrane helix</keyword>
<keyword evidence="1" id="KW-0472">Membrane</keyword>
<dbReference type="Proteomes" id="UP001197770">
    <property type="component" value="Unassembled WGS sequence"/>
</dbReference>
<dbReference type="RefSeq" id="WP_228231316.1">
    <property type="nucleotide sequence ID" value="NZ_JAJGMW010000026.1"/>
</dbReference>
<sequence length="360" mass="41493">MKGWYGRIPLLFWLIFLFPYLSIFFDLLDSLTFKRITDSLFVYGSYYSLPFIALAIVALRGKIDLIIVFANTLKFLIPLYLSVFYFFLFRVSNASDAILLGQAIMNNLLIPGTLFLFLPKDRKTKIQYYLGWSCILLIFIISAKIWSRSYSLVGLILLFFAAKHNKLISLSNIIISFCVFVSIYFFGLSSIFTQESLVRENSSVFDKFQLDSLIEAFSDFLNTGSFASLFFWEGNSRSQILIDAFQNFSFLDWAFGKGVFATYDSFVRRSTIEIGWAQDAFRWGLLWVFSVLIISVLSARNFFKRANLNAMELNVFFGVIVTVKTIDAFIYGVPAISFYNLIYFLGIIFFLKNMGYAKIN</sequence>
<feature type="transmembrane region" description="Helical" evidence="1">
    <location>
        <begin position="40"/>
        <end position="59"/>
    </location>
</feature>
<proteinExistence type="predicted"/>
<feature type="transmembrane region" description="Helical" evidence="1">
    <location>
        <begin position="167"/>
        <end position="187"/>
    </location>
</feature>
<organism evidence="2 3">
    <name type="scientific">Leeuwenhoekiella parthenopeia</name>
    <dbReference type="NCBI Taxonomy" id="2890320"/>
    <lineage>
        <taxon>Bacteria</taxon>
        <taxon>Pseudomonadati</taxon>
        <taxon>Bacteroidota</taxon>
        <taxon>Flavobacteriia</taxon>
        <taxon>Flavobacteriales</taxon>
        <taxon>Flavobacteriaceae</taxon>
        <taxon>Leeuwenhoekiella</taxon>
    </lineage>
</organism>
<feature type="transmembrane region" description="Helical" evidence="1">
    <location>
        <begin position="97"/>
        <end position="117"/>
    </location>
</feature>
<feature type="transmembrane region" description="Helical" evidence="1">
    <location>
        <begin position="129"/>
        <end position="146"/>
    </location>
</feature>
<dbReference type="EMBL" id="JAJGMW010000026">
    <property type="protein sequence ID" value="MCC4214251.1"/>
    <property type="molecule type" value="Genomic_DNA"/>
</dbReference>